<organism evidence="1 2">
    <name type="scientific">Crassostrea virginica</name>
    <name type="common">Eastern oyster</name>
    <dbReference type="NCBI Taxonomy" id="6565"/>
    <lineage>
        <taxon>Eukaryota</taxon>
        <taxon>Metazoa</taxon>
        <taxon>Spiralia</taxon>
        <taxon>Lophotrochozoa</taxon>
        <taxon>Mollusca</taxon>
        <taxon>Bivalvia</taxon>
        <taxon>Autobranchia</taxon>
        <taxon>Pteriomorphia</taxon>
        <taxon>Ostreida</taxon>
        <taxon>Ostreoidea</taxon>
        <taxon>Ostreidae</taxon>
        <taxon>Crassostrea</taxon>
    </lineage>
</organism>
<name>A0A8B8ECL2_CRAVI</name>
<dbReference type="RefSeq" id="XP_022337860.1">
    <property type="nucleotide sequence ID" value="XM_022482152.1"/>
</dbReference>
<keyword evidence="1" id="KW-1185">Reference proteome</keyword>
<proteinExistence type="predicted"/>
<evidence type="ECO:0000313" key="1">
    <source>
        <dbReference type="Proteomes" id="UP000694844"/>
    </source>
</evidence>
<dbReference type="KEGG" id="cvn:111133630"/>
<dbReference type="GeneID" id="111133630"/>
<protein>
    <submittedName>
        <fullName evidence="2">Uncharacterized protein LOC111133630 isoform X1</fullName>
    </submittedName>
</protein>
<dbReference type="AlphaFoldDB" id="A0A8B8ECL2"/>
<sequence>MNIRGCLWLISQHTCYWGHIRKMCTKITVLTDLEEDGISAVLGKITHSAVCKAPKNDGVDIADAVAVHVPSAASTSASGPMEMQSDNGYMSEIFVRHPYEESPDGDPLGGFLRTREREDQTFLHTFCNLEDDGILAKDLKVKTEDILVRLNNKQILGSLEFNHCTVLEIFQTLPIETTIYMEIYNQDSQLFTTIEFLLHGFKKVMVTGENVKLMVESPTVIALEFPRESKFLVDDNGRLSYRAVPNHKTDCSCHFVFRKYFDDKNWCSVYSFQVQKDPSLYLCYNGTTLDFTDEKSTPKFRKFDRLQEIFLTPVGKEGMYIYYNQCKTMFVLAPEREAFREEGYGLAIRQINCQQ</sequence>
<reference evidence="2" key="1">
    <citation type="submission" date="2025-08" db="UniProtKB">
        <authorList>
            <consortium name="RefSeq"/>
        </authorList>
    </citation>
    <scope>IDENTIFICATION</scope>
    <source>
        <tissue evidence="2">Whole sample</tissue>
    </source>
</reference>
<dbReference type="OrthoDB" id="6197764at2759"/>
<accession>A0A8B8ECL2</accession>
<gene>
    <name evidence="2" type="primary">LOC111133630</name>
</gene>
<dbReference type="Proteomes" id="UP000694844">
    <property type="component" value="Chromosome 5"/>
</dbReference>
<evidence type="ECO:0000313" key="2">
    <source>
        <dbReference type="RefSeq" id="XP_022337860.1"/>
    </source>
</evidence>